<keyword evidence="3" id="KW-1185">Reference proteome</keyword>
<evidence type="ECO:0000313" key="1">
    <source>
        <dbReference type="EMBL" id="PNR57667.1"/>
    </source>
</evidence>
<reference evidence="1 3" key="1">
    <citation type="journal article" date="2008" name="Science">
        <title>The Physcomitrella genome reveals evolutionary insights into the conquest of land by plants.</title>
        <authorList>
            <person name="Rensing S."/>
            <person name="Lang D."/>
            <person name="Zimmer A."/>
            <person name="Terry A."/>
            <person name="Salamov A."/>
            <person name="Shapiro H."/>
            <person name="Nishiyama T."/>
            <person name="Perroud P.-F."/>
            <person name="Lindquist E."/>
            <person name="Kamisugi Y."/>
            <person name="Tanahashi T."/>
            <person name="Sakakibara K."/>
            <person name="Fujita T."/>
            <person name="Oishi K."/>
            <person name="Shin-I T."/>
            <person name="Kuroki Y."/>
            <person name="Toyoda A."/>
            <person name="Suzuki Y."/>
            <person name="Hashimoto A."/>
            <person name="Yamaguchi K."/>
            <person name="Sugano A."/>
            <person name="Kohara Y."/>
            <person name="Fujiyama A."/>
            <person name="Anterola A."/>
            <person name="Aoki S."/>
            <person name="Ashton N."/>
            <person name="Barbazuk W.B."/>
            <person name="Barker E."/>
            <person name="Bennetzen J."/>
            <person name="Bezanilla M."/>
            <person name="Blankenship R."/>
            <person name="Cho S.H."/>
            <person name="Dutcher S."/>
            <person name="Estelle M."/>
            <person name="Fawcett J.A."/>
            <person name="Gundlach H."/>
            <person name="Hanada K."/>
            <person name="Heyl A."/>
            <person name="Hicks K.A."/>
            <person name="Hugh J."/>
            <person name="Lohr M."/>
            <person name="Mayer K."/>
            <person name="Melkozernov A."/>
            <person name="Murata T."/>
            <person name="Nelson D."/>
            <person name="Pils B."/>
            <person name="Prigge M."/>
            <person name="Reiss B."/>
            <person name="Renner T."/>
            <person name="Rombauts S."/>
            <person name="Rushton P."/>
            <person name="Sanderfoot A."/>
            <person name="Schween G."/>
            <person name="Shiu S.-H."/>
            <person name="Stueber K."/>
            <person name="Theodoulou F.L."/>
            <person name="Tu H."/>
            <person name="Van de Peer Y."/>
            <person name="Verrier P.J."/>
            <person name="Waters E."/>
            <person name="Wood A."/>
            <person name="Yang L."/>
            <person name="Cove D."/>
            <person name="Cuming A."/>
            <person name="Hasebe M."/>
            <person name="Lucas S."/>
            <person name="Mishler D.B."/>
            <person name="Reski R."/>
            <person name="Grigoriev I."/>
            <person name="Quatrano R.S."/>
            <person name="Boore J.L."/>
        </authorList>
    </citation>
    <scope>NUCLEOTIDE SEQUENCE [LARGE SCALE GENOMIC DNA]</scope>
    <source>
        <strain evidence="2 3">cv. Gransden 2004</strain>
    </source>
</reference>
<sequence>MSLCFLFPPQPIVQPLPVASFRSPARASLLRLRIVNTPSRSSCCHFHIRLTRTQSCNISRILLFSNFGNQLSGSFTCLLAEYESQIPWLRRQYGYLQTGRRVAGAICKLSHHSRIGAEAYYILSNMD</sequence>
<protein>
    <submittedName>
        <fullName evidence="1 2">Uncharacterized protein</fullName>
    </submittedName>
</protein>
<dbReference type="AlphaFoldDB" id="A0A2K1KV50"/>
<dbReference type="Proteomes" id="UP000006727">
    <property type="component" value="Chromosome 3"/>
</dbReference>
<reference evidence="2" key="3">
    <citation type="submission" date="2020-12" db="UniProtKB">
        <authorList>
            <consortium name="EnsemblPlants"/>
        </authorList>
    </citation>
    <scope>IDENTIFICATION</scope>
</reference>
<reference evidence="1 3" key="2">
    <citation type="journal article" date="2018" name="Plant J.">
        <title>The Physcomitrella patens chromosome-scale assembly reveals moss genome structure and evolution.</title>
        <authorList>
            <person name="Lang D."/>
            <person name="Ullrich K.K."/>
            <person name="Murat F."/>
            <person name="Fuchs J."/>
            <person name="Jenkins J."/>
            <person name="Haas F.B."/>
            <person name="Piednoel M."/>
            <person name="Gundlach H."/>
            <person name="Van Bel M."/>
            <person name="Meyberg R."/>
            <person name="Vives C."/>
            <person name="Morata J."/>
            <person name="Symeonidi A."/>
            <person name="Hiss M."/>
            <person name="Muchero W."/>
            <person name="Kamisugi Y."/>
            <person name="Saleh O."/>
            <person name="Blanc G."/>
            <person name="Decker E.L."/>
            <person name="van Gessel N."/>
            <person name="Grimwood J."/>
            <person name="Hayes R.D."/>
            <person name="Graham S.W."/>
            <person name="Gunter L.E."/>
            <person name="McDaniel S.F."/>
            <person name="Hoernstein S.N.W."/>
            <person name="Larsson A."/>
            <person name="Li F.W."/>
            <person name="Perroud P.F."/>
            <person name="Phillips J."/>
            <person name="Ranjan P."/>
            <person name="Rokshar D.S."/>
            <person name="Rothfels C.J."/>
            <person name="Schneider L."/>
            <person name="Shu S."/>
            <person name="Stevenson D.W."/>
            <person name="Thummler F."/>
            <person name="Tillich M."/>
            <person name="Villarreal Aguilar J.C."/>
            <person name="Widiez T."/>
            <person name="Wong G.K."/>
            <person name="Wymore A."/>
            <person name="Zhang Y."/>
            <person name="Zimmer A.D."/>
            <person name="Quatrano R.S."/>
            <person name="Mayer K.F.X."/>
            <person name="Goodstein D."/>
            <person name="Casacuberta J.M."/>
            <person name="Vandepoele K."/>
            <person name="Reski R."/>
            <person name="Cuming A.C."/>
            <person name="Tuskan G.A."/>
            <person name="Maumus F."/>
            <person name="Salse J."/>
            <person name="Schmutz J."/>
            <person name="Rensing S.A."/>
        </authorList>
    </citation>
    <scope>NUCLEOTIDE SEQUENCE [LARGE SCALE GENOMIC DNA]</scope>
    <source>
        <strain evidence="2 3">cv. Gransden 2004</strain>
    </source>
</reference>
<dbReference type="InParanoid" id="A0A2K1KV50"/>
<evidence type="ECO:0000313" key="3">
    <source>
        <dbReference type="Proteomes" id="UP000006727"/>
    </source>
</evidence>
<organism evidence="1">
    <name type="scientific">Physcomitrium patens</name>
    <name type="common">Spreading-leaved earth moss</name>
    <name type="synonym">Physcomitrella patens</name>
    <dbReference type="NCBI Taxonomy" id="3218"/>
    <lineage>
        <taxon>Eukaryota</taxon>
        <taxon>Viridiplantae</taxon>
        <taxon>Streptophyta</taxon>
        <taxon>Embryophyta</taxon>
        <taxon>Bryophyta</taxon>
        <taxon>Bryophytina</taxon>
        <taxon>Bryopsida</taxon>
        <taxon>Funariidae</taxon>
        <taxon>Funariales</taxon>
        <taxon>Funariaceae</taxon>
        <taxon>Physcomitrium</taxon>
    </lineage>
</organism>
<evidence type="ECO:0000313" key="2">
    <source>
        <dbReference type="EnsemblPlants" id="PAC:32944822.CDS.1"/>
    </source>
</evidence>
<accession>A0A2K1KV50</accession>
<proteinExistence type="predicted"/>
<dbReference type="Gramene" id="Pp3c3_19450V3.1">
    <property type="protein sequence ID" value="PAC:32944822.CDS.1"/>
    <property type="gene ID" value="Pp3c3_19450"/>
</dbReference>
<dbReference type="EMBL" id="ABEU02000003">
    <property type="protein sequence ID" value="PNR57667.1"/>
    <property type="molecule type" value="Genomic_DNA"/>
</dbReference>
<dbReference type="EnsemblPlants" id="Pp3c3_19450V3.1">
    <property type="protein sequence ID" value="PAC:32944822.CDS.1"/>
    <property type="gene ID" value="Pp3c3_19450"/>
</dbReference>
<gene>
    <name evidence="1" type="ORF">PHYPA_004661</name>
</gene>
<name>A0A2K1KV50_PHYPA</name>